<dbReference type="FunFam" id="1.10.10.10:FF:000079">
    <property type="entry name" value="GntR family transcriptional regulator"/>
    <property type="match status" value="1"/>
</dbReference>
<dbReference type="SUPFAM" id="SSF46785">
    <property type="entry name" value="Winged helix' DNA-binding domain"/>
    <property type="match status" value="1"/>
</dbReference>
<dbReference type="NCBIfam" id="TIGR02018">
    <property type="entry name" value="his_ut_repres"/>
    <property type="match status" value="1"/>
</dbReference>
<evidence type="ECO:0000256" key="2">
    <source>
        <dbReference type="ARBA" id="ARBA00023125"/>
    </source>
</evidence>
<reference evidence="6" key="1">
    <citation type="submission" date="2021-03" db="EMBL/GenBank/DDBJ databases">
        <title>Whole genome sequence of Jiella sp. CQZ9-1.</title>
        <authorList>
            <person name="Tuo L."/>
        </authorList>
    </citation>
    <scope>NUCLEOTIDE SEQUENCE</scope>
    <source>
        <strain evidence="6">CQZ9-1</strain>
    </source>
</reference>
<dbReference type="Gene3D" id="1.10.10.10">
    <property type="entry name" value="Winged helix-like DNA-binding domain superfamily/Winged helix DNA-binding domain"/>
    <property type="match status" value="1"/>
</dbReference>
<evidence type="ECO:0000313" key="7">
    <source>
        <dbReference type="Proteomes" id="UP000664122"/>
    </source>
</evidence>
<dbReference type="Pfam" id="PF00392">
    <property type="entry name" value="GntR"/>
    <property type="match status" value="1"/>
</dbReference>
<dbReference type="GO" id="GO:0003700">
    <property type="term" value="F:DNA-binding transcription factor activity"/>
    <property type="evidence" value="ECO:0007669"/>
    <property type="project" value="UniProtKB-UniRule"/>
</dbReference>
<keyword evidence="7" id="KW-1185">Reference proteome</keyword>
<dbReference type="GO" id="GO:0045892">
    <property type="term" value="P:negative regulation of DNA-templated transcription"/>
    <property type="evidence" value="ECO:0007669"/>
    <property type="project" value="UniProtKB-UniRule"/>
</dbReference>
<dbReference type="InterPro" id="IPR000524">
    <property type="entry name" value="Tscrpt_reg_HTH_GntR"/>
</dbReference>
<dbReference type="PANTHER" id="PTHR44846:SF16">
    <property type="entry name" value="TRANSCRIPTIONAL REGULATOR PHNF-RELATED"/>
    <property type="match status" value="1"/>
</dbReference>
<dbReference type="InterPro" id="IPR028978">
    <property type="entry name" value="Chorismate_lyase_/UTRA_dom_sf"/>
</dbReference>
<dbReference type="SMART" id="SM00345">
    <property type="entry name" value="HTH_GNTR"/>
    <property type="match status" value="1"/>
</dbReference>
<proteinExistence type="predicted"/>
<dbReference type="RefSeq" id="WP_207257044.1">
    <property type="nucleotide sequence ID" value="NZ_JAFMPP010000004.1"/>
</dbReference>
<dbReference type="InterPro" id="IPR036390">
    <property type="entry name" value="WH_DNA-bd_sf"/>
</dbReference>
<dbReference type="GO" id="GO:0006547">
    <property type="term" value="P:L-histidine metabolic process"/>
    <property type="evidence" value="ECO:0007669"/>
    <property type="project" value="UniProtKB-UniRule"/>
</dbReference>
<dbReference type="PRINTS" id="PR00035">
    <property type="entry name" value="HTHGNTR"/>
</dbReference>
<dbReference type="PANTHER" id="PTHR44846">
    <property type="entry name" value="MANNOSYL-D-GLYCERATE TRANSPORT/METABOLISM SYSTEM REPRESSOR MNGR-RELATED"/>
    <property type="match status" value="1"/>
</dbReference>
<dbReference type="GO" id="GO:0003677">
    <property type="term" value="F:DNA binding"/>
    <property type="evidence" value="ECO:0007669"/>
    <property type="project" value="UniProtKB-UniRule"/>
</dbReference>
<dbReference type="Gene3D" id="3.40.1410.10">
    <property type="entry name" value="Chorismate lyase-like"/>
    <property type="match status" value="1"/>
</dbReference>
<name>A0A939FUP7_9HYPH</name>
<sequence length="242" mass="26657">MTKSNTSRSTLHQTILADLERKIVSGEWPPGHKLPFEVELARSYEVSRMTVNKVMTQLTKAGLIERRKRSGTFVAKPRGQSAILEITDVEAEVRALNLPYSYKLMSSVIRKANRHDAALLEVPGTTDILEIRALHMAHGEPFCLEERLINLGTVPEAAHAPFADGPAGAWLVQRVPWSAAEHKIFAITATADIARLLEIAARVACLLIQRRTWSTAGPVTFVRFTYPGEKHAIVASFTPAAG</sequence>
<dbReference type="InterPro" id="IPR011663">
    <property type="entry name" value="UTRA"/>
</dbReference>
<gene>
    <name evidence="6" type="primary">hutC</name>
    <name evidence="6" type="ORF">J1C48_06850</name>
</gene>
<dbReference type="PROSITE" id="PS50949">
    <property type="entry name" value="HTH_GNTR"/>
    <property type="match status" value="1"/>
</dbReference>
<dbReference type="AlphaFoldDB" id="A0A939FUP7"/>
<dbReference type="SMART" id="SM00866">
    <property type="entry name" value="UTRA"/>
    <property type="match status" value="1"/>
</dbReference>
<evidence type="ECO:0000259" key="5">
    <source>
        <dbReference type="PROSITE" id="PS50949"/>
    </source>
</evidence>
<evidence type="ECO:0000256" key="4">
    <source>
        <dbReference type="NCBIfam" id="TIGR02018"/>
    </source>
</evidence>
<dbReference type="InterPro" id="IPR010248">
    <property type="entry name" value="His_ut_repres"/>
</dbReference>
<keyword evidence="2" id="KW-0238">DNA-binding</keyword>
<protein>
    <recommendedName>
        <fullName evidence="4">Histidine utilization repressor</fullName>
    </recommendedName>
</protein>
<organism evidence="6 7">
    <name type="scientific">Jiella flava</name>
    <dbReference type="NCBI Taxonomy" id="2816857"/>
    <lineage>
        <taxon>Bacteria</taxon>
        <taxon>Pseudomonadati</taxon>
        <taxon>Pseudomonadota</taxon>
        <taxon>Alphaproteobacteria</taxon>
        <taxon>Hyphomicrobiales</taxon>
        <taxon>Aurantimonadaceae</taxon>
        <taxon>Jiella</taxon>
    </lineage>
</organism>
<keyword evidence="1" id="KW-0805">Transcription regulation</keyword>
<comment type="caution">
    <text evidence="6">The sequence shown here is derived from an EMBL/GenBank/DDBJ whole genome shotgun (WGS) entry which is preliminary data.</text>
</comment>
<keyword evidence="3" id="KW-0804">Transcription</keyword>
<evidence type="ECO:0000256" key="1">
    <source>
        <dbReference type="ARBA" id="ARBA00023015"/>
    </source>
</evidence>
<evidence type="ECO:0000313" key="6">
    <source>
        <dbReference type="EMBL" id="MBO0662288.1"/>
    </source>
</evidence>
<evidence type="ECO:0000256" key="3">
    <source>
        <dbReference type="ARBA" id="ARBA00023163"/>
    </source>
</evidence>
<dbReference type="EMBL" id="JAFMPP010000004">
    <property type="protein sequence ID" value="MBO0662288.1"/>
    <property type="molecule type" value="Genomic_DNA"/>
</dbReference>
<dbReference type="Pfam" id="PF07702">
    <property type="entry name" value="UTRA"/>
    <property type="match status" value="1"/>
</dbReference>
<dbReference type="CDD" id="cd07377">
    <property type="entry name" value="WHTH_GntR"/>
    <property type="match status" value="1"/>
</dbReference>
<feature type="domain" description="HTH gntR-type" evidence="5">
    <location>
        <begin position="9"/>
        <end position="77"/>
    </location>
</feature>
<accession>A0A939FUP7</accession>
<dbReference type="InterPro" id="IPR050679">
    <property type="entry name" value="Bact_HTH_transcr_reg"/>
</dbReference>
<dbReference type="SUPFAM" id="SSF64288">
    <property type="entry name" value="Chorismate lyase-like"/>
    <property type="match status" value="1"/>
</dbReference>
<dbReference type="InterPro" id="IPR036388">
    <property type="entry name" value="WH-like_DNA-bd_sf"/>
</dbReference>
<dbReference type="Proteomes" id="UP000664122">
    <property type="component" value="Unassembled WGS sequence"/>
</dbReference>